<dbReference type="PIRSF" id="PIRSF015855">
    <property type="entry name" value="TypeIII_Mtase_mKpnI"/>
    <property type="match status" value="1"/>
</dbReference>
<protein>
    <submittedName>
        <fullName evidence="6">Adenine-specific DNA-methyltransferase</fullName>
    </submittedName>
</protein>
<accession>A0A1X7IC67</accession>
<feature type="domain" description="DNA methylase N-4/N-6" evidence="5">
    <location>
        <begin position="114"/>
        <end position="423"/>
    </location>
</feature>
<proteinExistence type="inferred from homology"/>
<sequence length="631" mass="72100">MEYKKVPQDINDFTNDNLKALSELFPSVIKDGQVDFKALKEELGQFEEVDGEKYELTWSGKQNAKRKAHEKVLGRTLNYIEEDSKNPDTTQNLYIEGDNLEVLKLLRQNYYGSVKMIYIDPPYNTGNDFVYNDNFKMNAKESDIAEGLVSEEGERLQKNLKSTNRYHANWLNMMYPRLKVARDLLTDDGVIFISIDDNEAHNARRVCDEIFDANNFISTIIWARKRGKDNSARFFSRNHEYLLVYAKSSISLRIGRLNMPTETRKAYRNPDSDPRGDYRLLGVWARGIQGGSVYEFKSKQGLTFKERSWLVGKDTMKILDEDGKLVFNGDKVYRKLFLSEYKGDIPETIWLDASNAANAADEIKSLLGQQVFDTVKPIPYLSKIIKCGSTSCDIILDFFSGSATTAHAVMQLNAEDGGNRRFIMVQLPETCDEESEAYKAGYKNICEIGKERIRRAGERIKEEIEGENGQLKLGEDPKKVPDIGFKVFRTSDTNIKWNLVESDHGQLDLDSIKDNPDVMDFTSSAKDVDVVYEIMLRQKDVPLSESMEVLSHIGNRTYLYGSSYLICLETEVTEGMVDKLAVIDPLPIKFVFRDSAFKDDISLKDETFRRLEGLIAKNSGDVKKTYTVEFI</sequence>
<dbReference type="EMBL" id="FXBB01000001">
    <property type="protein sequence ID" value="SMG11868.1"/>
    <property type="molecule type" value="Genomic_DNA"/>
</dbReference>
<dbReference type="PROSITE" id="PS00092">
    <property type="entry name" value="N6_MTASE"/>
    <property type="match status" value="1"/>
</dbReference>
<dbReference type="SUPFAM" id="SSF53335">
    <property type="entry name" value="S-adenosyl-L-methionine-dependent methyltransferases"/>
    <property type="match status" value="1"/>
</dbReference>
<evidence type="ECO:0000256" key="4">
    <source>
        <dbReference type="ARBA" id="ARBA00022691"/>
    </source>
</evidence>
<keyword evidence="2 6" id="KW-0489">Methyltransferase</keyword>
<dbReference type="GO" id="GO:0003677">
    <property type="term" value="F:DNA binding"/>
    <property type="evidence" value="ECO:0007669"/>
    <property type="project" value="InterPro"/>
</dbReference>
<dbReference type="Gene3D" id="3.40.50.150">
    <property type="entry name" value="Vaccinia Virus protein VP39"/>
    <property type="match status" value="1"/>
</dbReference>
<evidence type="ECO:0000256" key="1">
    <source>
        <dbReference type="ARBA" id="ARBA00006594"/>
    </source>
</evidence>
<dbReference type="Proteomes" id="UP000193355">
    <property type="component" value="Unassembled WGS sequence"/>
</dbReference>
<dbReference type="InterPro" id="IPR002052">
    <property type="entry name" value="DNA_methylase_N6_adenine_CS"/>
</dbReference>
<name>A0A1X7IC67_9BACT</name>
<evidence type="ECO:0000313" key="6">
    <source>
        <dbReference type="EMBL" id="SMG11868.1"/>
    </source>
</evidence>
<reference evidence="7" key="1">
    <citation type="submission" date="2017-04" db="EMBL/GenBank/DDBJ databases">
        <authorList>
            <person name="Varghese N."/>
            <person name="Submissions S."/>
        </authorList>
    </citation>
    <scope>NUCLEOTIDE SEQUENCE [LARGE SCALE GENOMIC DNA]</scope>
    <source>
        <strain evidence="7">USBA 82</strain>
    </source>
</reference>
<evidence type="ECO:0000259" key="5">
    <source>
        <dbReference type="Pfam" id="PF01555"/>
    </source>
</evidence>
<organism evidence="6 7">
    <name type="scientific">Dethiosulfovibrio salsuginis</name>
    <dbReference type="NCBI Taxonomy" id="561720"/>
    <lineage>
        <taxon>Bacteria</taxon>
        <taxon>Thermotogati</taxon>
        <taxon>Synergistota</taxon>
        <taxon>Synergistia</taxon>
        <taxon>Synergistales</taxon>
        <taxon>Dethiosulfovibrionaceae</taxon>
        <taxon>Dethiosulfovibrio</taxon>
    </lineage>
</organism>
<dbReference type="InterPro" id="IPR002295">
    <property type="entry name" value="N4/N6-MTase_EcoPI_Mod-like"/>
</dbReference>
<dbReference type="REBASE" id="241791">
    <property type="entry name" value="M.Dpe82ORF101301P"/>
</dbReference>
<evidence type="ECO:0000256" key="2">
    <source>
        <dbReference type="ARBA" id="ARBA00022603"/>
    </source>
</evidence>
<dbReference type="InterPro" id="IPR002941">
    <property type="entry name" value="DNA_methylase_N4/N6"/>
</dbReference>
<dbReference type="RefSeq" id="WP_085543574.1">
    <property type="nucleotide sequence ID" value="NZ_FXBB01000001.1"/>
</dbReference>
<dbReference type="Pfam" id="PF01555">
    <property type="entry name" value="N6_N4_Mtase"/>
    <property type="match status" value="1"/>
</dbReference>
<dbReference type="STRING" id="561720.SAMN06275492_101301"/>
<gene>
    <name evidence="6" type="ORF">SAMN06275492_101301</name>
</gene>
<evidence type="ECO:0000313" key="7">
    <source>
        <dbReference type="Proteomes" id="UP000193355"/>
    </source>
</evidence>
<dbReference type="PRINTS" id="PR00506">
    <property type="entry name" value="D21N6MTFRASE"/>
</dbReference>
<evidence type="ECO:0000256" key="3">
    <source>
        <dbReference type="ARBA" id="ARBA00022679"/>
    </source>
</evidence>
<keyword evidence="3 6" id="KW-0808">Transferase</keyword>
<dbReference type="GO" id="GO:0032259">
    <property type="term" value="P:methylation"/>
    <property type="evidence" value="ECO:0007669"/>
    <property type="project" value="UniProtKB-KW"/>
</dbReference>
<keyword evidence="7" id="KW-1185">Reference proteome</keyword>
<dbReference type="OrthoDB" id="9800801at2"/>
<keyword evidence="4" id="KW-0949">S-adenosyl-L-methionine</keyword>
<dbReference type="GO" id="GO:0008170">
    <property type="term" value="F:N-methyltransferase activity"/>
    <property type="evidence" value="ECO:0007669"/>
    <property type="project" value="InterPro"/>
</dbReference>
<comment type="similarity">
    <text evidence="1">Belongs to the N(4)/N(6)-methyltransferase family.</text>
</comment>
<dbReference type="InterPro" id="IPR029063">
    <property type="entry name" value="SAM-dependent_MTases_sf"/>
</dbReference>
<dbReference type="AlphaFoldDB" id="A0A1X7IC67"/>